<gene>
    <name evidence="1" type="ORF">KOW79_005212</name>
</gene>
<sequence length="81" mass="9035">MLRILGCPPFGLNLNCSYSSLRSRAHTAQTDSAIYAETLHPAEGQSKKELQKDYLLLLLHLKNDVLVMPSWKCIPEAHLGS</sequence>
<proteinExistence type="predicted"/>
<name>A0A9D3P1J6_9TELE</name>
<reference evidence="1 2" key="1">
    <citation type="submission" date="2021-06" db="EMBL/GenBank/DDBJ databases">
        <title>Chromosome-level genome assembly of the red-tail catfish (Hemibagrus wyckioides).</title>
        <authorList>
            <person name="Shao F."/>
        </authorList>
    </citation>
    <scope>NUCLEOTIDE SEQUENCE [LARGE SCALE GENOMIC DNA]</scope>
    <source>
        <strain evidence="1">EC202008001</strain>
        <tissue evidence="1">Blood</tissue>
    </source>
</reference>
<evidence type="ECO:0000313" key="1">
    <source>
        <dbReference type="EMBL" id="KAG7331243.1"/>
    </source>
</evidence>
<dbReference type="Proteomes" id="UP000824219">
    <property type="component" value="Linkage Group LG06"/>
</dbReference>
<comment type="caution">
    <text evidence="1">The sequence shown here is derived from an EMBL/GenBank/DDBJ whole genome shotgun (WGS) entry which is preliminary data.</text>
</comment>
<accession>A0A9D3P1J6</accession>
<evidence type="ECO:0000313" key="2">
    <source>
        <dbReference type="Proteomes" id="UP000824219"/>
    </source>
</evidence>
<dbReference type="AlphaFoldDB" id="A0A9D3P1J6"/>
<protein>
    <submittedName>
        <fullName evidence="1">Uncharacterized protein</fullName>
    </submittedName>
</protein>
<dbReference type="EMBL" id="JAHKSW010000006">
    <property type="protein sequence ID" value="KAG7331243.1"/>
    <property type="molecule type" value="Genomic_DNA"/>
</dbReference>
<keyword evidence="2" id="KW-1185">Reference proteome</keyword>
<organism evidence="1 2">
    <name type="scientific">Hemibagrus wyckioides</name>
    <dbReference type="NCBI Taxonomy" id="337641"/>
    <lineage>
        <taxon>Eukaryota</taxon>
        <taxon>Metazoa</taxon>
        <taxon>Chordata</taxon>
        <taxon>Craniata</taxon>
        <taxon>Vertebrata</taxon>
        <taxon>Euteleostomi</taxon>
        <taxon>Actinopterygii</taxon>
        <taxon>Neopterygii</taxon>
        <taxon>Teleostei</taxon>
        <taxon>Ostariophysi</taxon>
        <taxon>Siluriformes</taxon>
        <taxon>Bagridae</taxon>
        <taxon>Hemibagrus</taxon>
    </lineage>
</organism>